<accession>A0ABW5YIX7</accession>
<evidence type="ECO:0000313" key="1">
    <source>
        <dbReference type="EMBL" id="MFD2890933.1"/>
    </source>
</evidence>
<reference evidence="2" key="1">
    <citation type="journal article" date="2019" name="Int. J. Syst. Evol. Microbiol.">
        <title>The Global Catalogue of Microorganisms (GCM) 10K type strain sequencing project: providing services to taxonomists for standard genome sequencing and annotation.</title>
        <authorList>
            <consortium name="The Broad Institute Genomics Platform"/>
            <consortium name="The Broad Institute Genome Sequencing Center for Infectious Disease"/>
            <person name="Wu L."/>
            <person name="Ma J."/>
        </authorList>
    </citation>
    <scope>NUCLEOTIDE SEQUENCE [LARGE SCALE GENOMIC DNA]</scope>
    <source>
        <strain evidence="2">KCTC 22671</strain>
    </source>
</reference>
<dbReference type="RefSeq" id="WP_379810454.1">
    <property type="nucleotide sequence ID" value="NZ_JBHUPC010000010.1"/>
</dbReference>
<protein>
    <recommendedName>
        <fullName evidence="3">Lipocalin-like domain-containing protein</fullName>
    </recommendedName>
</protein>
<evidence type="ECO:0008006" key="3">
    <source>
        <dbReference type="Google" id="ProtNLM"/>
    </source>
</evidence>
<keyword evidence="2" id="KW-1185">Reference proteome</keyword>
<comment type="caution">
    <text evidence="1">The sequence shown here is derived from an EMBL/GenBank/DDBJ whole genome shotgun (WGS) entry which is preliminary data.</text>
</comment>
<gene>
    <name evidence="1" type="ORF">ACFS5J_02775</name>
</gene>
<dbReference type="Proteomes" id="UP001597534">
    <property type="component" value="Unassembled WGS sequence"/>
</dbReference>
<dbReference type="EMBL" id="JBHUPC010000010">
    <property type="protein sequence ID" value="MFD2890933.1"/>
    <property type="molecule type" value="Genomic_DNA"/>
</dbReference>
<proteinExistence type="predicted"/>
<name>A0ABW5YIX7_9FLAO</name>
<evidence type="ECO:0000313" key="2">
    <source>
        <dbReference type="Proteomes" id="UP001597534"/>
    </source>
</evidence>
<sequence>MNSFKKIMLLLSILIFASCQEEEFQLIEDNSANLSFGSPLNDLLLRVSQHDTSIDNVIDGTDCFSIVLPVTIFVNGQQIVVETAADYELVQQVIDEFPTDDDVVSYVFPIQVQFENFSIQQVDDLQSLTSILQSCGSDDGFGAINCVSIGFPIMINIYNETNQQVNSVVIYSNAQLYNLLASWTLSDYLAIEYPITFTNAAGQNITITNNSSFEDVLQDAIDDCNDNSGGGGNTLATILVDGTWYMSYYFHNEEETALYASYTFTFNVNGLVQATGSQTVNGVWSYYFENNEDYLELDFESGTLSDLDDDWEVIEFTSNQIRLKDGSGDSTDYLYFTKN</sequence>
<dbReference type="PROSITE" id="PS51257">
    <property type="entry name" value="PROKAR_LIPOPROTEIN"/>
    <property type="match status" value="1"/>
</dbReference>
<organism evidence="1 2">
    <name type="scientific">Flavobacterium chuncheonense</name>
    <dbReference type="NCBI Taxonomy" id="2026653"/>
    <lineage>
        <taxon>Bacteria</taxon>
        <taxon>Pseudomonadati</taxon>
        <taxon>Bacteroidota</taxon>
        <taxon>Flavobacteriia</taxon>
        <taxon>Flavobacteriales</taxon>
        <taxon>Flavobacteriaceae</taxon>
        <taxon>Flavobacterium</taxon>
    </lineage>
</organism>